<sequence>MNSRSNVELHHEGEETVKPFHLFKLPYLANLLVIESMDIDARFHLPFASKKTDRFLKKARKPTVRAAIKLKNDEILLEFIKDDACLVIKNDKESVEEYKADYKPHYYPYCSTVVKLAASHFKYARDVCWFEELEIKICDEKVGTEQLGEFLDHPSFQHWTCMIIERVDLEAEQLSLILDRANSNRSLMVMESRVPLDFKHPNAFKFKENGYDDARWVSLDDLLNIKNVENVSLGTTTFIDNDIKVFVNHLVKSDEDLFEWIMISYKSLLPVDQLLEGLVMLEYPVPNGALHFTLAKPNSSNRKRTLLEFNSIPDVITISTLLPTEDHPENKKYNNAAKILELLEEKVRLKEKLVKNYSNKNRQELAIVTNKLKELNVIIENGKARVEQWD</sequence>
<reference evidence="1 2" key="1">
    <citation type="submission" date="2019-12" db="EMBL/GenBank/DDBJ databases">
        <title>Chromosome-level assembly of the Caenorhabditis remanei genome.</title>
        <authorList>
            <person name="Teterina A.A."/>
            <person name="Willis J.H."/>
            <person name="Phillips P.C."/>
        </authorList>
    </citation>
    <scope>NUCLEOTIDE SEQUENCE [LARGE SCALE GENOMIC DNA]</scope>
    <source>
        <strain evidence="1 2">PX506</strain>
        <tissue evidence="1">Whole organism</tissue>
    </source>
</reference>
<protein>
    <recommendedName>
        <fullName evidence="3">F-box domain-containing protein</fullName>
    </recommendedName>
</protein>
<dbReference type="Proteomes" id="UP000483820">
    <property type="component" value="Chromosome X"/>
</dbReference>
<organism evidence="1 2">
    <name type="scientific">Caenorhabditis remanei</name>
    <name type="common">Caenorhabditis vulgaris</name>
    <dbReference type="NCBI Taxonomy" id="31234"/>
    <lineage>
        <taxon>Eukaryota</taxon>
        <taxon>Metazoa</taxon>
        <taxon>Ecdysozoa</taxon>
        <taxon>Nematoda</taxon>
        <taxon>Chromadorea</taxon>
        <taxon>Rhabditida</taxon>
        <taxon>Rhabditina</taxon>
        <taxon>Rhabditomorpha</taxon>
        <taxon>Rhabditoidea</taxon>
        <taxon>Rhabditidae</taxon>
        <taxon>Peloderinae</taxon>
        <taxon>Caenorhabditis</taxon>
    </lineage>
</organism>
<dbReference type="PANTHER" id="PTHR21503">
    <property type="entry name" value="F-BOX-CONTAINING HYPOTHETICAL PROTEIN C.ELEGANS"/>
    <property type="match status" value="1"/>
</dbReference>
<comment type="caution">
    <text evidence="1">The sequence shown here is derived from an EMBL/GenBank/DDBJ whole genome shotgun (WGS) entry which is preliminary data.</text>
</comment>
<dbReference type="GeneID" id="9824694"/>
<evidence type="ECO:0000313" key="1">
    <source>
        <dbReference type="EMBL" id="KAF1746028.1"/>
    </source>
</evidence>
<gene>
    <name evidence="1" type="ORF">GCK72_022479</name>
</gene>
<dbReference type="RefSeq" id="XP_003096700.2">
    <property type="nucleotide sequence ID" value="XM_003096652.2"/>
</dbReference>
<dbReference type="CTD" id="9824694"/>
<proteinExistence type="predicted"/>
<dbReference type="KEGG" id="crq:GCK72_022479"/>
<accession>A0A6A5FTU6</accession>
<dbReference type="AlphaFoldDB" id="A0A6A5FTU6"/>
<name>A0A6A5FTU6_CAERE</name>
<dbReference type="EMBL" id="WUAV01000006">
    <property type="protein sequence ID" value="KAF1746028.1"/>
    <property type="molecule type" value="Genomic_DNA"/>
</dbReference>
<evidence type="ECO:0000313" key="2">
    <source>
        <dbReference type="Proteomes" id="UP000483820"/>
    </source>
</evidence>
<dbReference type="PANTHER" id="PTHR21503:SF8">
    <property type="entry name" value="F-BOX ASSOCIATED DOMAIN-CONTAINING PROTEIN-RELATED"/>
    <property type="match status" value="1"/>
</dbReference>
<evidence type="ECO:0008006" key="3">
    <source>
        <dbReference type="Google" id="ProtNLM"/>
    </source>
</evidence>